<protein>
    <submittedName>
        <fullName evidence="1">Uncharacterized protein</fullName>
    </submittedName>
</protein>
<accession>A0A4Z2EX96</accession>
<gene>
    <name evidence="1" type="ORF">EYF80_056469</name>
</gene>
<keyword evidence="2" id="KW-1185">Reference proteome</keyword>
<proteinExistence type="predicted"/>
<organism evidence="1 2">
    <name type="scientific">Liparis tanakae</name>
    <name type="common">Tanaka's snailfish</name>
    <dbReference type="NCBI Taxonomy" id="230148"/>
    <lineage>
        <taxon>Eukaryota</taxon>
        <taxon>Metazoa</taxon>
        <taxon>Chordata</taxon>
        <taxon>Craniata</taxon>
        <taxon>Vertebrata</taxon>
        <taxon>Euteleostomi</taxon>
        <taxon>Actinopterygii</taxon>
        <taxon>Neopterygii</taxon>
        <taxon>Teleostei</taxon>
        <taxon>Neoteleostei</taxon>
        <taxon>Acanthomorphata</taxon>
        <taxon>Eupercaria</taxon>
        <taxon>Perciformes</taxon>
        <taxon>Cottioidei</taxon>
        <taxon>Cottales</taxon>
        <taxon>Liparidae</taxon>
        <taxon>Liparis</taxon>
    </lineage>
</organism>
<evidence type="ECO:0000313" key="1">
    <source>
        <dbReference type="EMBL" id="TNN33373.1"/>
    </source>
</evidence>
<name>A0A4Z2EX96_9TELE</name>
<dbReference type="Proteomes" id="UP000314294">
    <property type="component" value="Unassembled WGS sequence"/>
</dbReference>
<evidence type="ECO:0000313" key="2">
    <source>
        <dbReference type="Proteomes" id="UP000314294"/>
    </source>
</evidence>
<comment type="caution">
    <text evidence="1">The sequence shown here is derived from an EMBL/GenBank/DDBJ whole genome shotgun (WGS) entry which is preliminary data.</text>
</comment>
<sequence>MMTSSGLERAGLFGILDSIKRRTNIEVFGLKETRQPTAFIGETHRQHERQRLHQAGVRLCWGEKKTSQRRRRRGLTWRQVWVQSRLLQTRGALLSRQRTLVLLYGLEGLQLSGRGVDFFGAQRVPERQQRVLRVRAPSLAGRAQVVVGTHGALEAGSHHGTLTAVTRYVTVQWGGGQVRGSTLRSSRRRRVAEGEGREGVKRKVSTILLLL</sequence>
<dbReference type="AlphaFoldDB" id="A0A4Z2EX96"/>
<dbReference type="EMBL" id="SRLO01002263">
    <property type="protein sequence ID" value="TNN33373.1"/>
    <property type="molecule type" value="Genomic_DNA"/>
</dbReference>
<reference evidence="1 2" key="1">
    <citation type="submission" date="2019-03" db="EMBL/GenBank/DDBJ databases">
        <title>First draft genome of Liparis tanakae, snailfish: a comprehensive survey of snailfish specific genes.</title>
        <authorList>
            <person name="Kim W."/>
            <person name="Song I."/>
            <person name="Jeong J.-H."/>
            <person name="Kim D."/>
            <person name="Kim S."/>
            <person name="Ryu S."/>
            <person name="Song J.Y."/>
            <person name="Lee S.K."/>
        </authorList>
    </citation>
    <scope>NUCLEOTIDE SEQUENCE [LARGE SCALE GENOMIC DNA]</scope>
    <source>
        <tissue evidence="1">Muscle</tissue>
    </source>
</reference>